<gene>
    <name evidence="2" type="ORF">CRP01_38610</name>
</gene>
<organism evidence="2 3">
    <name type="scientific">Flavilitoribacter nigricans (strain ATCC 23147 / DSM 23189 / NBRC 102662 / NCIMB 1420 / SS-2)</name>
    <name type="common">Lewinella nigricans</name>
    <dbReference type="NCBI Taxonomy" id="1122177"/>
    <lineage>
        <taxon>Bacteria</taxon>
        <taxon>Pseudomonadati</taxon>
        <taxon>Bacteroidota</taxon>
        <taxon>Saprospiria</taxon>
        <taxon>Saprospirales</taxon>
        <taxon>Lewinellaceae</taxon>
        <taxon>Flavilitoribacter</taxon>
    </lineage>
</organism>
<dbReference type="AlphaFoldDB" id="A0A2D0MXW3"/>
<dbReference type="Proteomes" id="UP000223913">
    <property type="component" value="Unassembled WGS sequence"/>
</dbReference>
<dbReference type="RefSeq" id="WP_099155452.1">
    <property type="nucleotide sequence ID" value="NZ_PDUD01000062.1"/>
</dbReference>
<proteinExistence type="predicted"/>
<keyword evidence="1" id="KW-0472">Membrane</keyword>
<dbReference type="EMBL" id="PDUD01000062">
    <property type="protein sequence ID" value="PHN01121.1"/>
    <property type="molecule type" value="Genomic_DNA"/>
</dbReference>
<keyword evidence="3" id="KW-1185">Reference proteome</keyword>
<keyword evidence="1" id="KW-1133">Transmembrane helix</keyword>
<keyword evidence="1" id="KW-0812">Transmembrane</keyword>
<evidence type="ECO:0000313" key="3">
    <source>
        <dbReference type="Proteomes" id="UP000223913"/>
    </source>
</evidence>
<dbReference type="OrthoDB" id="1421711at2"/>
<name>A0A2D0MXW3_FLAN2</name>
<evidence type="ECO:0000256" key="1">
    <source>
        <dbReference type="SAM" id="Phobius"/>
    </source>
</evidence>
<protein>
    <submittedName>
        <fullName evidence="2">Uncharacterized protein</fullName>
    </submittedName>
</protein>
<feature type="transmembrane region" description="Helical" evidence="1">
    <location>
        <begin position="166"/>
        <end position="184"/>
    </location>
</feature>
<evidence type="ECO:0000313" key="2">
    <source>
        <dbReference type="EMBL" id="PHN01121.1"/>
    </source>
</evidence>
<accession>A0A2D0MXW3</accession>
<reference evidence="2 3" key="1">
    <citation type="submission" date="2017-10" db="EMBL/GenBank/DDBJ databases">
        <title>The draft genome sequence of Lewinella nigricans NBRC 102662.</title>
        <authorList>
            <person name="Wang K."/>
        </authorList>
    </citation>
    <scope>NUCLEOTIDE SEQUENCE [LARGE SCALE GENOMIC DNA]</scope>
    <source>
        <strain evidence="2 3">NBRC 102662</strain>
    </source>
</reference>
<comment type="caution">
    <text evidence="2">The sequence shown here is derived from an EMBL/GenBank/DDBJ whole genome shotgun (WGS) entry which is preliminary data.</text>
</comment>
<sequence length="190" mass="21453">MKRPQNRIDYIVYNNPQAVSQLLHEAGYEPPKKLSELCQATKLLIKKQGRAFIEKLVRLHPDRKAILQVEDQKKDCGCMACGHQSFELTGDKGTFLDHLMNMGSIDLERYYKNLNEKVKEQPGDKQLEEEVQMVWNELRQRKKQGAALAAEEAEEKPGLFHFANDILVALGLAILAGVLIGTSLQTKAHG</sequence>